<feature type="compositionally biased region" description="Polar residues" evidence="3">
    <location>
        <begin position="236"/>
        <end position="246"/>
    </location>
</feature>
<comment type="caution">
    <text evidence="5">The sequence shown here is derived from an EMBL/GenBank/DDBJ whole genome shotgun (WGS) entry which is preliminary data.</text>
</comment>
<sequence length="246" mass="26619">MSAASASGNTSPRGDKRREAILAALDERLKTTALDDISVADLTEAAGITRSAFYFYFDSKAAAVSMLLVVINKEAGEAIDEIVTGEGDFRQRVHAGLDRLVARVLQVEHIYRALLTARTQHEPTREMWDAGRRYNAEPVADFIRAERDAGRAPEGVDASALAEGLIHINETVLERVVYHQEAPREQLLATAADMWVRTVYGRPGPEVDAGPSPTTTTADTADTADTDTDSATVTTFESATQPGRTS</sequence>
<dbReference type="Gene3D" id="1.10.10.60">
    <property type="entry name" value="Homeodomain-like"/>
    <property type="match status" value="1"/>
</dbReference>
<reference evidence="5 6" key="1">
    <citation type="submission" date="2024-09" db="EMBL/GenBank/DDBJ databases">
        <authorList>
            <person name="Sun Q."/>
            <person name="Mori K."/>
        </authorList>
    </citation>
    <scope>NUCLEOTIDE SEQUENCE [LARGE SCALE GENOMIC DNA]</scope>
    <source>
        <strain evidence="5 6">CCM 7659</strain>
    </source>
</reference>
<name>A0ABV5JMN8_9ACTN</name>
<proteinExistence type="predicted"/>
<organism evidence="5 6">
    <name type="scientific">Dietzia aerolata</name>
    <dbReference type="NCBI Taxonomy" id="595984"/>
    <lineage>
        <taxon>Bacteria</taxon>
        <taxon>Bacillati</taxon>
        <taxon>Actinomycetota</taxon>
        <taxon>Actinomycetes</taxon>
        <taxon>Mycobacteriales</taxon>
        <taxon>Dietziaceae</taxon>
        <taxon>Dietzia</taxon>
    </lineage>
</organism>
<dbReference type="InterPro" id="IPR049397">
    <property type="entry name" value="EthR_C"/>
</dbReference>
<dbReference type="RefSeq" id="WP_380023061.1">
    <property type="nucleotide sequence ID" value="NZ_JBHMDY010000002.1"/>
</dbReference>
<keyword evidence="6" id="KW-1185">Reference proteome</keyword>
<feature type="domain" description="HTH tetR-type" evidence="4">
    <location>
        <begin position="15"/>
        <end position="75"/>
    </location>
</feature>
<dbReference type="Proteomes" id="UP001589700">
    <property type="component" value="Unassembled WGS sequence"/>
</dbReference>
<dbReference type="EMBL" id="JBHMDY010000002">
    <property type="protein sequence ID" value="MFB9258926.1"/>
    <property type="molecule type" value="Genomic_DNA"/>
</dbReference>
<evidence type="ECO:0000256" key="3">
    <source>
        <dbReference type="SAM" id="MobiDB-lite"/>
    </source>
</evidence>
<feature type="region of interest" description="Disordered" evidence="3">
    <location>
        <begin position="202"/>
        <end position="246"/>
    </location>
</feature>
<dbReference type="SUPFAM" id="SSF46689">
    <property type="entry name" value="Homeodomain-like"/>
    <property type="match status" value="1"/>
</dbReference>
<dbReference type="InterPro" id="IPR009057">
    <property type="entry name" value="Homeodomain-like_sf"/>
</dbReference>
<evidence type="ECO:0000259" key="4">
    <source>
        <dbReference type="PROSITE" id="PS50977"/>
    </source>
</evidence>
<feature type="DNA-binding region" description="H-T-H motif" evidence="2">
    <location>
        <begin position="38"/>
        <end position="57"/>
    </location>
</feature>
<dbReference type="InterPro" id="IPR001647">
    <property type="entry name" value="HTH_TetR"/>
</dbReference>
<dbReference type="SUPFAM" id="SSF48498">
    <property type="entry name" value="Tetracyclin repressor-like, C-terminal domain"/>
    <property type="match status" value="1"/>
</dbReference>
<gene>
    <name evidence="5" type="ORF">ACFFVD_03855</name>
</gene>
<evidence type="ECO:0000256" key="1">
    <source>
        <dbReference type="ARBA" id="ARBA00023125"/>
    </source>
</evidence>
<dbReference type="PANTHER" id="PTHR30055">
    <property type="entry name" value="HTH-TYPE TRANSCRIPTIONAL REGULATOR RUTR"/>
    <property type="match status" value="1"/>
</dbReference>
<evidence type="ECO:0000313" key="6">
    <source>
        <dbReference type="Proteomes" id="UP001589700"/>
    </source>
</evidence>
<dbReference type="PANTHER" id="PTHR30055:SF184">
    <property type="entry name" value="HTH-TYPE TRANSCRIPTIONAL REGULATOR ETHR"/>
    <property type="match status" value="1"/>
</dbReference>
<evidence type="ECO:0000256" key="2">
    <source>
        <dbReference type="PROSITE-ProRule" id="PRU00335"/>
    </source>
</evidence>
<dbReference type="Gene3D" id="1.10.357.10">
    <property type="entry name" value="Tetracycline Repressor, domain 2"/>
    <property type="match status" value="1"/>
</dbReference>
<accession>A0ABV5JMN8</accession>
<dbReference type="Pfam" id="PF00440">
    <property type="entry name" value="TetR_N"/>
    <property type="match status" value="1"/>
</dbReference>
<keyword evidence="1 2" id="KW-0238">DNA-binding</keyword>
<dbReference type="Pfam" id="PF21313">
    <property type="entry name" value="EthR_C"/>
    <property type="match status" value="1"/>
</dbReference>
<dbReference type="InterPro" id="IPR036271">
    <property type="entry name" value="Tet_transcr_reg_TetR-rel_C_sf"/>
</dbReference>
<protein>
    <submittedName>
        <fullName evidence="5">TetR/AcrR family transcriptional regulator</fullName>
    </submittedName>
</protein>
<dbReference type="InterPro" id="IPR050109">
    <property type="entry name" value="HTH-type_TetR-like_transc_reg"/>
</dbReference>
<dbReference type="PROSITE" id="PS50977">
    <property type="entry name" value="HTH_TETR_2"/>
    <property type="match status" value="1"/>
</dbReference>
<evidence type="ECO:0000313" key="5">
    <source>
        <dbReference type="EMBL" id="MFB9258926.1"/>
    </source>
</evidence>